<dbReference type="PANTHER" id="PTHR36981:SF3">
    <property type="entry name" value="UBIQUITIN-LIKE PROTEASE FAMILY PROFILE DOMAIN-CONTAINING PROTEIN"/>
    <property type="match status" value="1"/>
</dbReference>
<evidence type="ECO:0000259" key="1">
    <source>
        <dbReference type="Pfam" id="PF20478"/>
    </source>
</evidence>
<sequence>MLLDLRLARENTQENGHEAIDPDGEVQLAREVQWSMTQIEEFLALLQREDMAYLLRINVLAMGRGSLDFAKKLLQEKNAPPPPTPSPGDTSPEWCKCNACRPMPNEIENVCCKRVTCITRFQAFNNICLDRDILEVCIKARCDIQADEFNFSMESFRKAAY</sequence>
<proteinExistence type="predicted"/>
<dbReference type="InterPro" id="IPR046815">
    <property type="entry name" value="P2RX7_C"/>
</dbReference>
<feature type="domain" description="P2X purinoreceptor 7 intracellular" evidence="1">
    <location>
        <begin position="70"/>
        <end position="161"/>
    </location>
</feature>
<keyword evidence="3" id="KW-1185">Reference proteome</keyword>
<organism evidence="2 3">
    <name type="scientific">Stylophora pistillata</name>
    <name type="common">Smooth cauliflower coral</name>
    <dbReference type="NCBI Taxonomy" id="50429"/>
    <lineage>
        <taxon>Eukaryota</taxon>
        <taxon>Metazoa</taxon>
        <taxon>Cnidaria</taxon>
        <taxon>Anthozoa</taxon>
        <taxon>Hexacorallia</taxon>
        <taxon>Scleractinia</taxon>
        <taxon>Astrocoeniina</taxon>
        <taxon>Pocilloporidae</taxon>
        <taxon>Stylophora</taxon>
    </lineage>
</organism>
<dbReference type="Proteomes" id="UP000225706">
    <property type="component" value="Unassembled WGS sequence"/>
</dbReference>
<dbReference type="EMBL" id="LSMT01000890">
    <property type="protein sequence ID" value="PFX13816.1"/>
    <property type="molecule type" value="Genomic_DNA"/>
</dbReference>
<name>A0A2B4R9I7_STYPI</name>
<dbReference type="OrthoDB" id="5978203at2759"/>
<dbReference type="AlphaFoldDB" id="A0A2B4R9I7"/>
<reference evidence="3" key="1">
    <citation type="journal article" date="2017" name="bioRxiv">
        <title>Comparative analysis of the genomes of Stylophora pistillata and Acropora digitifera provides evidence for extensive differences between species of corals.</title>
        <authorList>
            <person name="Voolstra C.R."/>
            <person name="Li Y."/>
            <person name="Liew Y.J."/>
            <person name="Baumgarten S."/>
            <person name="Zoccola D."/>
            <person name="Flot J.-F."/>
            <person name="Tambutte S."/>
            <person name="Allemand D."/>
            <person name="Aranda M."/>
        </authorList>
    </citation>
    <scope>NUCLEOTIDE SEQUENCE [LARGE SCALE GENOMIC DNA]</scope>
</reference>
<protein>
    <recommendedName>
        <fullName evidence="1">P2X purinoreceptor 7 intracellular domain-containing protein</fullName>
    </recommendedName>
</protein>
<evidence type="ECO:0000313" key="3">
    <source>
        <dbReference type="Proteomes" id="UP000225706"/>
    </source>
</evidence>
<dbReference type="Pfam" id="PF20478">
    <property type="entry name" value="P2RX7_C"/>
    <property type="match status" value="1"/>
</dbReference>
<dbReference type="PANTHER" id="PTHR36981">
    <property type="entry name" value="ZGC:195170"/>
    <property type="match status" value="1"/>
</dbReference>
<accession>A0A2B4R9I7</accession>
<comment type="caution">
    <text evidence="2">The sequence shown here is derived from an EMBL/GenBank/DDBJ whole genome shotgun (WGS) entry which is preliminary data.</text>
</comment>
<evidence type="ECO:0000313" key="2">
    <source>
        <dbReference type="EMBL" id="PFX13816.1"/>
    </source>
</evidence>
<gene>
    <name evidence="2" type="ORF">AWC38_SpisGene22074</name>
</gene>